<keyword evidence="1" id="KW-0472">Membrane</keyword>
<keyword evidence="1" id="KW-1133">Transmembrane helix</keyword>
<proteinExistence type="predicted"/>
<sequence length="81" mass="9342">MACAEDKQPTREGRNRGAVYNERRGQLGRLGWRAPDVWLWLLIGQYSLFCCTSLLPIRARVFYTSASMDTLDIDMWTITAK</sequence>
<dbReference type="AlphaFoldDB" id="A0A5K3FSE2"/>
<organism evidence="2">
    <name type="scientific">Mesocestoides corti</name>
    <name type="common">Flatworm</name>
    <dbReference type="NCBI Taxonomy" id="53468"/>
    <lineage>
        <taxon>Eukaryota</taxon>
        <taxon>Metazoa</taxon>
        <taxon>Spiralia</taxon>
        <taxon>Lophotrochozoa</taxon>
        <taxon>Platyhelminthes</taxon>
        <taxon>Cestoda</taxon>
        <taxon>Eucestoda</taxon>
        <taxon>Cyclophyllidea</taxon>
        <taxon>Mesocestoididae</taxon>
        <taxon>Mesocestoides</taxon>
    </lineage>
</organism>
<reference evidence="2" key="1">
    <citation type="submission" date="2019-11" db="UniProtKB">
        <authorList>
            <consortium name="WormBaseParasite"/>
        </authorList>
    </citation>
    <scope>IDENTIFICATION</scope>
</reference>
<accession>A0A5K3FSE2</accession>
<feature type="transmembrane region" description="Helical" evidence="1">
    <location>
        <begin position="37"/>
        <end position="57"/>
    </location>
</feature>
<evidence type="ECO:0000313" key="2">
    <source>
        <dbReference type="WBParaSite" id="MCU_011197-RA"/>
    </source>
</evidence>
<dbReference type="WBParaSite" id="MCU_011197-RA">
    <property type="protein sequence ID" value="MCU_011197-RA"/>
    <property type="gene ID" value="MCU_011197"/>
</dbReference>
<keyword evidence="1" id="KW-0812">Transmembrane</keyword>
<name>A0A5K3FSE2_MESCO</name>
<protein>
    <submittedName>
        <fullName evidence="2">Uncharacterized protein</fullName>
    </submittedName>
</protein>
<evidence type="ECO:0000256" key="1">
    <source>
        <dbReference type="SAM" id="Phobius"/>
    </source>
</evidence>